<evidence type="ECO:0000313" key="8">
    <source>
        <dbReference type="Proteomes" id="UP000663843"/>
    </source>
</evidence>
<evidence type="ECO:0000313" key="7">
    <source>
        <dbReference type="EMBL" id="CAE6417200.1"/>
    </source>
</evidence>
<organism evidence="7 8">
    <name type="scientific">Rhizoctonia solani</name>
    <dbReference type="NCBI Taxonomy" id="456999"/>
    <lineage>
        <taxon>Eukaryota</taxon>
        <taxon>Fungi</taxon>
        <taxon>Dikarya</taxon>
        <taxon>Basidiomycota</taxon>
        <taxon>Agaricomycotina</taxon>
        <taxon>Agaricomycetes</taxon>
        <taxon>Cantharellales</taxon>
        <taxon>Ceratobasidiaceae</taxon>
        <taxon>Rhizoctonia</taxon>
    </lineage>
</organism>
<protein>
    <submittedName>
        <fullName evidence="7">Uncharacterized protein</fullName>
    </submittedName>
</protein>
<dbReference type="InterPro" id="IPR006939">
    <property type="entry name" value="SNF5"/>
</dbReference>
<keyword evidence="3" id="KW-0805">Transcription regulation</keyword>
<dbReference type="PANTHER" id="PTHR10019">
    <property type="entry name" value="SNF5"/>
    <property type="match status" value="1"/>
</dbReference>
<reference evidence="7" key="1">
    <citation type="submission" date="2021-01" db="EMBL/GenBank/DDBJ databases">
        <authorList>
            <person name="Kaushik A."/>
        </authorList>
    </citation>
    <scope>NUCLEOTIDE SEQUENCE</scope>
    <source>
        <strain evidence="7">AG2-2IIIB</strain>
    </source>
</reference>
<dbReference type="AlphaFoldDB" id="A0A8H2X9M8"/>
<evidence type="ECO:0000256" key="5">
    <source>
        <dbReference type="ARBA" id="ARBA00023242"/>
    </source>
</evidence>
<comment type="caution">
    <text evidence="7">The sequence shown here is derived from an EMBL/GenBank/DDBJ whole genome shotgun (WGS) entry which is preliminary data.</text>
</comment>
<evidence type="ECO:0000256" key="1">
    <source>
        <dbReference type="ARBA" id="ARBA00004123"/>
    </source>
</evidence>
<dbReference type="Proteomes" id="UP000663843">
    <property type="component" value="Unassembled WGS sequence"/>
</dbReference>
<keyword evidence="4" id="KW-0804">Transcription</keyword>
<feature type="region of interest" description="Disordered" evidence="6">
    <location>
        <begin position="153"/>
        <end position="172"/>
    </location>
</feature>
<dbReference type="GO" id="GO:0000228">
    <property type="term" value="C:nuclear chromosome"/>
    <property type="evidence" value="ECO:0007669"/>
    <property type="project" value="InterPro"/>
</dbReference>
<dbReference type="Pfam" id="PF04855">
    <property type="entry name" value="SNF5"/>
    <property type="match status" value="1"/>
</dbReference>
<sequence>MAELRCPKIAQSGTLIHQLELLVPIRLETHFRLKDTFTWDLNGTVIAPEIFAQCLCDDYQISSNSVVQAVAKSITEQLQEHRAHIVEPASGPRREDVRGEMSEVDQEWWAKWRRREDVDLPKVETQEKEKETKEELRVIVKVDMIAGTMNLSDQFESDVNDLRDPPEESAEV</sequence>
<comment type="similarity">
    <text evidence="2">Belongs to the SNF5 family.</text>
</comment>
<evidence type="ECO:0000256" key="2">
    <source>
        <dbReference type="ARBA" id="ARBA00010239"/>
    </source>
</evidence>
<comment type="subcellular location">
    <subcellularLocation>
        <location evidence="1">Nucleus</location>
    </subcellularLocation>
</comment>
<evidence type="ECO:0000256" key="3">
    <source>
        <dbReference type="ARBA" id="ARBA00023015"/>
    </source>
</evidence>
<dbReference type="EMBL" id="CAJMWT010001726">
    <property type="protein sequence ID" value="CAE6417200.1"/>
    <property type="molecule type" value="Genomic_DNA"/>
</dbReference>
<dbReference type="GO" id="GO:0006338">
    <property type="term" value="P:chromatin remodeling"/>
    <property type="evidence" value="ECO:0007669"/>
    <property type="project" value="InterPro"/>
</dbReference>
<evidence type="ECO:0000256" key="4">
    <source>
        <dbReference type="ARBA" id="ARBA00023163"/>
    </source>
</evidence>
<evidence type="ECO:0000256" key="6">
    <source>
        <dbReference type="SAM" id="MobiDB-lite"/>
    </source>
</evidence>
<gene>
    <name evidence="7" type="ORF">RDB_LOCUS50000</name>
</gene>
<accession>A0A8H2X9M8</accession>
<keyword evidence="5" id="KW-0539">Nucleus</keyword>
<name>A0A8H2X9M8_9AGAM</name>
<proteinExistence type="inferred from homology"/>